<dbReference type="EMBL" id="VMTR01000083">
    <property type="protein sequence ID" value="TVT94420.1"/>
    <property type="molecule type" value="Genomic_DNA"/>
</dbReference>
<reference evidence="1 2" key="1">
    <citation type="submission" date="2019-07" db="EMBL/GenBank/DDBJ databases">
        <title>Draft genome sequence of Haloferax volcanii SS0101, isolated from salt farm in Samut Sakhon, Thailand.</title>
        <authorList>
            <person name="Wanthongcharoen S."/>
            <person name="Yamprayoonswat W."/>
            <person name="Ruangsuj P."/>
            <person name="Thongpramul N."/>
            <person name="Jumpathong W."/>
            <person name="Sittihan S."/>
            <person name="Kanjanavas P."/>
            <person name="Yasawong M."/>
        </authorList>
    </citation>
    <scope>NUCLEOTIDE SEQUENCE [LARGE SCALE GENOMIC DNA]</scope>
    <source>
        <strain evidence="1 2">SS0101</strain>
    </source>
</reference>
<accession>A0A558G9I0</accession>
<dbReference type="AlphaFoldDB" id="A0A558G9I0"/>
<evidence type="ECO:0000313" key="2">
    <source>
        <dbReference type="Proteomes" id="UP000320212"/>
    </source>
</evidence>
<name>A0A558G9I0_HALVO</name>
<dbReference type="Proteomes" id="UP000320212">
    <property type="component" value="Unassembled WGS sequence"/>
</dbReference>
<sequence>MTLSFSHHFITTKKPDRIEKMYYFIRHSKPYIGDEDVYQELKNKFPIVKKRLECLVDIVSEAADDEFSKLLPPMS</sequence>
<proteinExistence type="predicted"/>
<comment type="caution">
    <text evidence="1">The sequence shown here is derived from an EMBL/GenBank/DDBJ whole genome shotgun (WGS) entry which is preliminary data.</text>
</comment>
<protein>
    <submittedName>
        <fullName evidence="1">Uncharacterized protein</fullName>
    </submittedName>
</protein>
<organism evidence="1 2">
    <name type="scientific">Haloferax volcanii</name>
    <name type="common">Halobacterium volcanii</name>
    <dbReference type="NCBI Taxonomy" id="2246"/>
    <lineage>
        <taxon>Archaea</taxon>
        <taxon>Methanobacteriati</taxon>
        <taxon>Methanobacteriota</taxon>
        <taxon>Stenosarchaea group</taxon>
        <taxon>Halobacteria</taxon>
        <taxon>Halobacteriales</taxon>
        <taxon>Haloferacaceae</taxon>
        <taxon>Haloferax</taxon>
    </lineage>
</organism>
<evidence type="ECO:0000313" key="1">
    <source>
        <dbReference type="EMBL" id="TVT94420.1"/>
    </source>
</evidence>
<gene>
    <name evidence="1" type="ORF">FQA18_11975</name>
</gene>